<organism evidence="1 2">
    <name type="scientific">Allopontixanthobacter confluentis</name>
    <dbReference type="NCBI Taxonomy" id="1849021"/>
    <lineage>
        <taxon>Bacteria</taxon>
        <taxon>Pseudomonadati</taxon>
        <taxon>Pseudomonadota</taxon>
        <taxon>Alphaproteobacteria</taxon>
        <taxon>Sphingomonadales</taxon>
        <taxon>Erythrobacteraceae</taxon>
        <taxon>Allopontixanthobacter</taxon>
    </lineage>
</organism>
<dbReference type="GO" id="GO:0006260">
    <property type="term" value="P:DNA replication"/>
    <property type="evidence" value="ECO:0007669"/>
    <property type="project" value="InterPro"/>
</dbReference>
<keyword evidence="2" id="KW-1185">Reference proteome</keyword>
<accession>A0A6L7GIW3</accession>
<dbReference type="Gene3D" id="3.40.50.10110">
    <property type="entry name" value="DNA polymerase III subunit chi"/>
    <property type="match status" value="1"/>
</dbReference>
<dbReference type="AlphaFoldDB" id="A0A6L7GIW3"/>
<comment type="caution">
    <text evidence="1">The sequence shown here is derived from an EMBL/GenBank/DDBJ whole genome shotgun (WGS) entry which is preliminary data.</text>
</comment>
<dbReference type="PANTHER" id="PTHR38767">
    <property type="entry name" value="DNA POLYMERASE III SUBUNIT CHI"/>
    <property type="match status" value="1"/>
</dbReference>
<dbReference type="OrthoDB" id="9795973at2"/>
<dbReference type="GO" id="GO:0003677">
    <property type="term" value="F:DNA binding"/>
    <property type="evidence" value="ECO:0007669"/>
    <property type="project" value="InterPro"/>
</dbReference>
<protein>
    <submittedName>
        <fullName evidence="1">DNA polymerase III subunit chi</fullName>
    </submittedName>
</protein>
<evidence type="ECO:0000313" key="2">
    <source>
        <dbReference type="Proteomes" id="UP000473531"/>
    </source>
</evidence>
<reference evidence="1 2" key="1">
    <citation type="submission" date="2019-12" db="EMBL/GenBank/DDBJ databases">
        <title>Genomic-based taxomic classification of the family Erythrobacteraceae.</title>
        <authorList>
            <person name="Xu L."/>
        </authorList>
    </citation>
    <scope>NUCLEOTIDE SEQUENCE [LARGE SCALE GENOMIC DNA]</scope>
    <source>
        <strain evidence="1 2">KCTC 52259</strain>
    </source>
</reference>
<dbReference type="InterPro" id="IPR007459">
    <property type="entry name" value="DNA_pol3_chi"/>
</dbReference>
<dbReference type="GO" id="GO:0003887">
    <property type="term" value="F:DNA-directed DNA polymerase activity"/>
    <property type="evidence" value="ECO:0007669"/>
    <property type="project" value="InterPro"/>
</dbReference>
<dbReference type="EMBL" id="WTYU01000001">
    <property type="protein sequence ID" value="MXP14611.1"/>
    <property type="molecule type" value="Genomic_DNA"/>
</dbReference>
<evidence type="ECO:0000313" key="1">
    <source>
        <dbReference type="EMBL" id="MXP14611.1"/>
    </source>
</evidence>
<dbReference type="InterPro" id="IPR036768">
    <property type="entry name" value="PolIII_chi_sf"/>
</dbReference>
<name>A0A6L7GIW3_9SPHN</name>
<dbReference type="Pfam" id="PF04364">
    <property type="entry name" value="DNA_pol3_chi"/>
    <property type="match status" value="1"/>
</dbReference>
<proteinExistence type="predicted"/>
<dbReference type="RefSeq" id="WP_160600849.1">
    <property type="nucleotide sequence ID" value="NZ_WTYU01000001.1"/>
</dbReference>
<gene>
    <name evidence="1" type="ORF">GRI44_07590</name>
</gene>
<dbReference type="PANTHER" id="PTHR38767:SF1">
    <property type="entry name" value="DNA POLYMERASE III SUBUNIT CHI"/>
    <property type="match status" value="1"/>
</dbReference>
<dbReference type="GO" id="GO:0032298">
    <property type="term" value="P:positive regulation of DNA-templated DNA replication initiation"/>
    <property type="evidence" value="ECO:0007669"/>
    <property type="project" value="TreeGrafter"/>
</dbReference>
<dbReference type="Proteomes" id="UP000473531">
    <property type="component" value="Unassembled WGS sequence"/>
</dbReference>
<sequence length="149" mass="16622">MRVDFYQLSRDPAELVVPLLARAAKAAGERVLVVCEDADRASRIDTALWEVAPEAFLAHGQAGEGNEARQPVLIAADIQAANDAKFVILADGKWREEACNFARAFLLFGDDRLEDARACWRLLGSDSHVQKGIERHFWKQDGGKWREMG</sequence>
<dbReference type="SUPFAM" id="SSF102400">
    <property type="entry name" value="DNA polymerase III chi subunit"/>
    <property type="match status" value="1"/>
</dbReference>